<dbReference type="Proteomes" id="UP000514410">
    <property type="component" value="Chromosome"/>
</dbReference>
<dbReference type="RefSeq" id="WP_182082475.1">
    <property type="nucleotide sequence ID" value="NZ_CP049366.1"/>
</dbReference>
<evidence type="ECO:0000313" key="1">
    <source>
        <dbReference type="EMBL" id="QMT84207.1"/>
    </source>
</evidence>
<name>A0A7L7KWP1_9LACO</name>
<gene>
    <name evidence="1" type="ORF">G6534_06020</name>
</gene>
<dbReference type="Pfam" id="PF03864">
    <property type="entry name" value="Phage_cap_E"/>
    <property type="match status" value="1"/>
</dbReference>
<dbReference type="Gene3D" id="3.15.30.10">
    <property type="entry name" value="putative capsid protein of prophage domain like"/>
    <property type="match status" value="1"/>
</dbReference>
<protein>
    <submittedName>
        <fullName evidence="1">Major capsid protein</fullName>
    </submittedName>
</protein>
<evidence type="ECO:0000313" key="2">
    <source>
        <dbReference type="Proteomes" id="UP000514410"/>
    </source>
</evidence>
<dbReference type="KEGG" id="cpab:G6534_06020"/>
<reference evidence="1 2" key="1">
    <citation type="submission" date="2020-02" db="EMBL/GenBank/DDBJ databases">
        <title>Complete Genome Sequence of Lactobacillus sp. NFFJ11 Isolated from animal feed.</title>
        <authorList>
            <person name="Jung J.Y."/>
        </authorList>
    </citation>
    <scope>NUCLEOTIDE SEQUENCE [LARGE SCALE GENOMIC DNA]</scope>
    <source>
        <strain evidence="1 2">NFFJ11</strain>
    </source>
</reference>
<sequence length="337" mass="37883">MPAILDLFNQKSVLSYVKNRQYKQYIGDLLFPSRKVESLDIEILEDSTSTPVVAPISAFDAEAQIGSREANKRTAELGYIKRKVQLKEKDLIGLRNPRTPEEQEYLTQVVYADTDHMVQDVLARVELMRMQLLSTGVVTPDDSKVDWKLDYQLPKEHKITVKKSWDDPTADVINDMFDWANEFDSDPTKILTSRKVVRALLKNENLLAYFKSVGQIASVANLNNYLEGQGLPTIVENNLKYRVQKADGTYETKTFFPEDKFVLFNDDTCGNTAFGPTPEENRLMSTGSLDSVIGNVFATMYEEGNDPVGTWTKAAASALPTLANPHELVQSSVLLSK</sequence>
<keyword evidence="2" id="KW-1185">Reference proteome</keyword>
<dbReference type="Gene3D" id="3.30.1930.10">
    <property type="entry name" value="capsid protein of prophage domain"/>
    <property type="match status" value="1"/>
</dbReference>
<organism evidence="1 2">
    <name type="scientific">Companilactobacillus pabuli</name>
    <dbReference type="NCBI Taxonomy" id="2714036"/>
    <lineage>
        <taxon>Bacteria</taxon>
        <taxon>Bacillati</taxon>
        <taxon>Bacillota</taxon>
        <taxon>Bacilli</taxon>
        <taxon>Lactobacillales</taxon>
        <taxon>Lactobacillaceae</taxon>
        <taxon>Companilactobacillus</taxon>
    </lineage>
</organism>
<dbReference type="AlphaFoldDB" id="A0A7L7KWP1"/>
<accession>A0A7L7KWP1</accession>
<dbReference type="EMBL" id="CP049366">
    <property type="protein sequence ID" value="QMT84207.1"/>
    <property type="molecule type" value="Genomic_DNA"/>
</dbReference>
<dbReference type="InterPro" id="IPR005564">
    <property type="entry name" value="Major_capsid_GpE"/>
</dbReference>
<proteinExistence type="predicted"/>